<gene>
    <name evidence="2" type="ORF">FBF83_03820</name>
</gene>
<dbReference type="Gene3D" id="3.90.920.10">
    <property type="entry name" value="DNA primase, PRIM domain"/>
    <property type="match status" value="1"/>
</dbReference>
<dbReference type="EMBL" id="SWFM01000001">
    <property type="protein sequence ID" value="TKD71941.1"/>
    <property type="molecule type" value="Genomic_DNA"/>
</dbReference>
<accession>A0A4U1MMJ3</accession>
<evidence type="ECO:0000259" key="1">
    <source>
        <dbReference type="Pfam" id="PF21686"/>
    </source>
</evidence>
<protein>
    <recommendedName>
        <fullName evidence="1">DNA ligase D polymerase domain-containing protein</fullName>
    </recommendedName>
</protein>
<comment type="caution">
    <text evidence="2">The sequence shown here is derived from an EMBL/GenBank/DDBJ whole genome shotgun (WGS) entry which is preliminary data.</text>
</comment>
<organism evidence="2 3">
    <name type="scientific">Guptibacillus hwajinpoensis</name>
    <dbReference type="NCBI Taxonomy" id="208199"/>
    <lineage>
        <taxon>Bacteria</taxon>
        <taxon>Bacillati</taxon>
        <taxon>Bacillota</taxon>
        <taxon>Bacilli</taxon>
        <taxon>Bacillales</taxon>
        <taxon>Guptibacillaceae</taxon>
        <taxon>Guptibacillus</taxon>
    </lineage>
</organism>
<sequence length="299" mass="34310">MYVGHHTIIVNDIEVGITNPDKMLWPSITKAEYLTYLSTIAPLMLPGLHNKPLTVIRFPDGVDGEAFYQRNCPDYAPDYIQTVQYEDHNQIVCSDLQTLLWLGNQAAIEFHVPFSTYDTEKPSEIVFDLDPPSKHDFHLAIKAAQQIKTILDQLQLIGFIKLSGNKGIQIHIPLPYKTYSYDQTKRFTRFIANYLTEVDPDSFTTERLKEKRKGRLYIDYVQHAAGKTIIAPFSARGNTEGLIAAPIEWDELTSTLTPKDYTMKDVSKRTINPFSEFDVVRHKQPFKPILDWLTTNKTE</sequence>
<dbReference type="PANTHER" id="PTHR42705:SF2">
    <property type="entry name" value="BIFUNCTIONAL NON-HOMOLOGOUS END JOINING PROTEIN LIGD"/>
    <property type="match status" value="1"/>
</dbReference>
<reference evidence="2 3" key="1">
    <citation type="submission" date="2019-04" db="EMBL/GenBank/DDBJ databases">
        <title>Genome sequence of Bacillus hwajinpoensis strain Y2.</title>
        <authorList>
            <person name="Fair J.L."/>
            <person name="Maclea K.S."/>
        </authorList>
    </citation>
    <scope>NUCLEOTIDE SEQUENCE [LARGE SCALE GENOMIC DNA]</scope>
    <source>
        <strain evidence="2 3">Y2</strain>
    </source>
</reference>
<dbReference type="Pfam" id="PF21686">
    <property type="entry name" value="LigD_Prim-Pol"/>
    <property type="match status" value="1"/>
</dbReference>
<dbReference type="InterPro" id="IPR052171">
    <property type="entry name" value="NHEJ_LigD"/>
</dbReference>
<dbReference type="InterPro" id="IPR014145">
    <property type="entry name" value="LigD_pol_dom"/>
</dbReference>
<proteinExistence type="predicted"/>
<dbReference type="PANTHER" id="PTHR42705">
    <property type="entry name" value="BIFUNCTIONAL NON-HOMOLOGOUS END JOINING PROTEIN LIGD"/>
    <property type="match status" value="1"/>
</dbReference>
<dbReference type="OrthoDB" id="9802472at2"/>
<dbReference type="AlphaFoldDB" id="A0A4U1MMJ3"/>
<feature type="domain" description="DNA ligase D polymerase" evidence="1">
    <location>
        <begin position="29"/>
        <end position="270"/>
    </location>
</feature>
<name>A0A4U1MMJ3_9BACL</name>
<dbReference type="Proteomes" id="UP000310541">
    <property type="component" value="Unassembled WGS sequence"/>
</dbReference>
<dbReference type="NCBIfam" id="TIGR02778">
    <property type="entry name" value="ligD_pol"/>
    <property type="match status" value="1"/>
</dbReference>
<evidence type="ECO:0000313" key="2">
    <source>
        <dbReference type="EMBL" id="TKD71941.1"/>
    </source>
</evidence>
<evidence type="ECO:0000313" key="3">
    <source>
        <dbReference type="Proteomes" id="UP000310541"/>
    </source>
</evidence>